<feature type="repeat" description="TPR" evidence="5">
    <location>
        <begin position="672"/>
        <end position="705"/>
    </location>
</feature>
<feature type="repeat" description="TPR" evidence="5">
    <location>
        <begin position="804"/>
        <end position="837"/>
    </location>
</feature>
<keyword evidence="4 6" id="KW-0472">Membrane</keyword>
<feature type="transmembrane region" description="Helical" evidence="6">
    <location>
        <begin position="59"/>
        <end position="78"/>
    </location>
</feature>
<organism evidence="8 9">
    <name type="scientific">candidate division WOR-1 bacterium RIFOXYC12_FULL_54_18</name>
    <dbReference type="NCBI Taxonomy" id="1802584"/>
    <lineage>
        <taxon>Bacteria</taxon>
        <taxon>Bacillati</taxon>
        <taxon>Saganbacteria</taxon>
    </lineage>
</organism>
<name>A0A1F4T500_UNCSA</name>
<dbReference type="PANTHER" id="PTHR37422">
    <property type="entry name" value="TEICHURONIC ACID BIOSYNTHESIS PROTEIN TUAE"/>
    <property type="match status" value="1"/>
</dbReference>
<gene>
    <name evidence="8" type="ORF">A3K49_00860</name>
</gene>
<reference evidence="8 9" key="1">
    <citation type="journal article" date="2016" name="Nat. Commun.">
        <title>Thousands of microbial genomes shed light on interconnected biogeochemical processes in an aquifer system.</title>
        <authorList>
            <person name="Anantharaman K."/>
            <person name="Brown C.T."/>
            <person name="Hug L.A."/>
            <person name="Sharon I."/>
            <person name="Castelle C.J."/>
            <person name="Probst A.J."/>
            <person name="Thomas B.C."/>
            <person name="Singh A."/>
            <person name="Wilkins M.J."/>
            <person name="Karaoz U."/>
            <person name="Brodie E.L."/>
            <person name="Williams K.H."/>
            <person name="Hubbard S.S."/>
            <person name="Banfield J.F."/>
        </authorList>
    </citation>
    <scope>NUCLEOTIDE SEQUENCE [LARGE SCALE GENOMIC DNA]</scope>
</reference>
<feature type="transmembrane region" description="Helical" evidence="6">
    <location>
        <begin position="479"/>
        <end position="494"/>
    </location>
</feature>
<feature type="repeat" description="TPR" evidence="5">
    <location>
        <begin position="598"/>
        <end position="631"/>
    </location>
</feature>
<evidence type="ECO:0000259" key="7">
    <source>
        <dbReference type="Pfam" id="PF04932"/>
    </source>
</evidence>
<evidence type="ECO:0000256" key="1">
    <source>
        <dbReference type="ARBA" id="ARBA00004141"/>
    </source>
</evidence>
<feature type="transmembrane region" description="Helical" evidence="6">
    <location>
        <begin position="191"/>
        <end position="211"/>
    </location>
</feature>
<keyword evidence="3 6" id="KW-1133">Transmembrane helix</keyword>
<feature type="repeat" description="TPR" evidence="5">
    <location>
        <begin position="770"/>
        <end position="803"/>
    </location>
</feature>
<dbReference type="Gene3D" id="1.25.40.10">
    <property type="entry name" value="Tetratricopeptide repeat domain"/>
    <property type="match status" value="2"/>
</dbReference>
<dbReference type="PANTHER" id="PTHR37422:SF13">
    <property type="entry name" value="LIPOPOLYSACCHARIDE BIOSYNTHESIS PROTEIN PA4999-RELATED"/>
    <property type="match status" value="1"/>
</dbReference>
<dbReference type="SUPFAM" id="SSF48452">
    <property type="entry name" value="TPR-like"/>
    <property type="match status" value="2"/>
</dbReference>
<feature type="domain" description="O-antigen ligase-related" evidence="7">
    <location>
        <begin position="284"/>
        <end position="457"/>
    </location>
</feature>
<feature type="transmembrane region" description="Helical" evidence="6">
    <location>
        <begin position="21"/>
        <end position="44"/>
    </location>
</feature>
<feature type="repeat" description="TPR" evidence="5">
    <location>
        <begin position="736"/>
        <end position="769"/>
    </location>
</feature>
<comment type="caution">
    <text evidence="8">The sequence shown here is derived from an EMBL/GenBank/DDBJ whole genome shotgun (WGS) entry which is preliminary data.</text>
</comment>
<evidence type="ECO:0000313" key="9">
    <source>
        <dbReference type="Proteomes" id="UP000178602"/>
    </source>
</evidence>
<feature type="transmembrane region" description="Helical" evidence="6">
    <location>
        <begin position="541"/>
        <end position="563"/>
    </location>
</feature>
<accession>A0A1F4T500</accession>
<dbReference type="Pfam" id="PF13432">
    <property type="entry name" value="TPR_16"/>
    <property type="match status" value="1"/>
</dbReference>
<dbReference type="Pfam" id="PF04932">
    <property type="entry name" value="Wzy_C"/>
    <property type="match status" value="1"/>
</dbReference>
<feature type="transmembrane region" description="Helical" evidence="6">
    <location>
        <begin position="149"/>
        <end position="171"/>
    </location>
</feature>
<evidence type="ECO:0000313" key="8">
    <source>
        <dbReference type="EMBL" id="OGC27559.1"/>
    </source>
</evidence>
<dbReference type="InterPro" id="IPR011990">
    <property type="entry name" value="TPR-like_helical_dom_sf"/>
</dbReference>
<feature type="transmembrane region" description="Helical" evidence="6">
    <location>
        <begin position="248"/>
        <end position="267"/>
    </location>
</feature>
<dbReference type="SMART" id="SM00028">
    <property type="entry name" value="TPR"/>
    <property type="match status" value="5"/>
</dbReference>
<dbReference type="EMBL" id="MEUG01000001">
    <property type="protein sequence ID" value="OGC27559.1"/>
    <property type="molecule type" value="Genomic_DNA"/>
</dbReference>
<sequence>MKNNKQSKIKQSEKNIEARPFYLSFDFFLEVGVLIVLFLIPIVFDRRIGIVFSGTKVAWLRNLIVVLMSLWGIKLLVTGRHRFVRTPLDWPVLTFLLTTTVAALTSVHVITSVAGFYGRFEGLSTWYAYGLLFFLITNYVRSIDQVKRLIVATIPAATIQAIYGIIARAGIDPYAWGGVPTVMRVIGLIGQPNFFAAFVIMTFFLTLALFLDDQQEEPNRTNWLPLAAFIFVNALFVFLIFTLGAYDVPQWIIGFILMTAGTLYFAFTYQRLPLIIWDATLVISLLLMYMALLYTQSRGGYMGFFTGAVLFALCAGRHRIFNNLKKLSFLLLLIVVVTGVIAFDPTFSPFQRFTSEVTIKTEFTLDDKSSDQQEASARLELKGAAGSRGETWKSAAKIITDYPLFGIGPEVLKMVFPRYETEMFRFLEAFHVKQDRCHNETFDVPVTKGLITLFVYLWLLGTLFMVGIKQARRTSGTRNLLLSGALAAALAYLIQNQFSFGVVAITSLFWAIWGIVMSLARGEENLLPEPVKKISWEDIPWLPVAIIISIAAGLIYFSFIPFWGDRDFKTGKTYLEMKRAPEAALNLGRSLEIYPFEGSAISHLGIAYLNQNNFSEAIKALIYGTKVDPYNADNYLMLAKVALVQSDQGVPGKMDEAMRLCEIGVKLDPYYAEIYQLMGGIYERRGEKIKAAQMYQKTFMINPNLGEAMQAMERVAPPDFVRQAFAQAFERYKDNVTVLEKIGGYYYNRGELDKALNIARRMSRISPKGTTAYLLAGQIYLRQNKLEPARETFEQVVFLDPKNSPALQALGGIYLKRGEPAKAKELFKQVLIVEPGNAQARRIVEGR</sequence>
<evidence type="ECO:0000256" key="3">
    <source>
        <dbReference type="ARBA" id="ARBA00022989"/>
    </source>
</evidence>
<feature type="transmembrane region" description="Helical" evidence="6">
    <location>
        <begin position="327"/>
        <end position="343"/>
    </location>
</feature>
<dbReference type="AlphaFoldDB" id="A0A1F4T500"/>
<comment type="subcellular location">
    <subcellularLocation>
        <location evidence="1">Membrane</location>
        <topology evidence="1">Multi-pass membrane protein</topology>
    </subcellularLocation>
</comment>
<evidence type="ECO:0000256" key="2">
    <source>
        <dbReference type="ARBA" id="ARBA00022692"/>
    </source>
</evidence>
<evidence type="ECO:0000256" key="4">
    <source>
        <dbReference type="ARBA" id="ARBA00023136"/>
    </source>
</evidence>
<feature type="transmembrane region" description="Helical" evidence="6">
    <location>
        <begin position="274"/>
        <end position="292"/>
    </location>
</feature>
<keyword evidence="5" id="KW-0802">TPR repeat</keyword>
<keyword evidence="2 6" id="KW-0812">Transmembrane</keyword>
<feature type="transmembrane region" description="Helical" evidence="6">
    <location>
        <begin position="223"/>
        <end position="242"/>
    </location>
</feature>
<feature type="transmembrane region" description="Helical" evidence="6">
    <location>
        <begin position="123"/>
        <end position="140"/>
    </location>
</feature>
<dbReference type="InterPro" id="IPR019734">
    <property type="entry name" value="TPR_rpt"/>
</dbReference>
<feature type="transmembrane region" description="Helical" evidence="6">
    <location>
        <begin position="449"/>
        <end position="467"/>
    </location>
</feature>
<dbReference type="PROSITE" id="PS50005">
    <property type="entry name" value="TPR"/>
    <property type="match status" value="5"/>
</dbReference>
<dbReference type="InterPro" id="IPR051533">
    <property type="entry name" value="WaaL-like"/>
</dbReference>
<dbReference type="GO" id="GO:0016020">
    <property type="term" value="C:membrane"/>
    <property type="evidence" value="ECO:0007669"/>
    <property type="project" value="UniProtKB-SubCell"/>
</dbReference>
<protein>
    <recommendedName>
        <fullName evidence="7">O-antigen ligase-related domain-containing protein</fullName>
    </recommendedName>
</protein>
<evidence type="ECO:0000256" key="5">
    <source>
        <dbReference type="PROSITE-ProRule" id="PRU00339"/>
    </source>
</evidence>
<feature type="transmembrane region" description="Helical" evidence="6">
    <location>
        <begin position="298"/>
        <end position="315"/>
    </location>
</feature>
<feature type="transmembrane region" description="Helical" evidence="6">
    <location>
        <begin position="500"/>
        <end position="520"/>
    </location>
</feature>
<proteinExistence type="predicted"/>
<feature type="transmembrane region" description="Helical" evidence="6">
    <location>
        <begin position="90"/>
        <end position="117"/>
    </location>
</feature>
<dbReference type="InterPro" id="IPR007016">
    <property type="entry name" value="O-antigen_ligase-rel_domated"/>
</dbReference>
<dbReference type="Proteomes" id="UP000178602">
    <property type="component" value="Unassembled WGS sequence"/>
</dbReference>
<evidence type="ECO:0000256" key="6">
    <source>
        <dbReference type="SAM" id="Phobius"/>
    </source>
</evidence>
<dbReference type="Pfam" id="PF14559">
    <property type="entry name" value="TPR_19"/>
    <property type="match status" value="1"/>
</dbReference>